<evidence type="ECO:0000313" key="8">
    <source>
        <dbReference type="Proteomes" id="UP000244855"/>
    </source>
</evidence>
<sequence>MSSTTADYIIVGGGLAGCVIASRLSQSEKKPSVILVEAGPDPAGKPNTDTILNGLSLLGGELDHAFQSAPVPTTANRQHFLPAGKVLGGGSILNFGGWLRADVADYDAWGEAVGDRSWSYEGLKPWLDKVESHLGAAPISSDPNRIYPLRNAVKTAWDELGSQPADKAKGSISGIVEVKENTQNGLRQPSYAAYPLERVTVMTNTVVHRVNFSGKQATGILLADGREITAQKEVIITAGAYRTPQVLILSGIGPPDVLSSHGIPVVQPSPGVGKNLFDHFAVYLAFRLRDPSKGYALGSPAFNNPSFFKGLPYDWAVGHSTTDLYEVLVVYVPPGIPGIPVDGTHIATSTMLLLPTSRGTVTIKSKDPNDPPEIQPNYLATELDREVLTHAARRTLNALLGTEALKPIVKGETPPSGEGLEGLKPLTLDVSDSDLHERILRTGMQHHHSGGTAAMGSVVDVDGKVKGVERLRVADGSVLPVPLGGHPQATLYAVAEKLADAILGQL</sequence>
<evidence type="ECO:0000256" key="4">
    <source>
        <dbReference type="RuleBase" id="RU003968"/>
    </source>
</evidence>
<evidence type="ECO:0000259" key="6">
    <source>
        <dbReference type="PROSITE" id="PS00624"/>
    </source>
</evidence>
<feature type="binding site" evidence="3">
    <location>
        <begin position="487"/>
        <end position="488"/>
    </location>
    <ligand>
        <name>FAD</name>
        <dbReference type="ChEBI" id="CHEBI:57692"/>
    </ligand>
</feature>
<dbReference type="AlphaFoldDB" id="A0A2V1DYZ8"/>
<comment type="similarity">
    <text evidence="1 4">Belongs to the GMC oxidoreductase family.</text>
</comment>
<evidence type="ECO:0000259" key="5">
    <source>
        <dbReference type="PROSITE" id="PS00623"/>
    </source>
</evidence>
<evidence type="ECO:0000256" key="3">
    <source>
        <dbReference type="PIRSR" id="PIRSR000137-2"/>
    </source>
</evidence>
<protein>
    <submittedName>
        <fullName evidence="7">GMC oxidoreductase</fullName>
    </submittedName>
</protein>
<evidence type="ECO:0000256" key="2">
    <source>
        <dbReference type="PIRSR" id="PIRSR000137-1"/>
    </source>
</evidence>
<dbReference type="PANTHER" id="PTHR11552:SF123">
    <property type="entry name" value="GMC OXIDOREDUCTASE (AFU_ORTHOLOGUE AFUA_2G01770)-RELATED"/>
    <property type="match status" value="1"/>
</dbReference>
<accession>A0A2V1DYZ8</accession>
<dbReference type="PROSITE" id="PS00624">
    <property type="entry name" value="GMC_OXRED_2"/>
    <property type="match status" value="1"/>
</dbReference>
<organism evidence="7 8">
    <name type="scientific">Periconia macrospinosa</name>
    <dbReference type="NCBI Taxonomy" id="97972"/>
    <lineage>
        <taxon>Eukaryota</taxon>
        <taxon>Fungi</taxon>
        <taxon>Dikarya</taxon>
        <taxon>Ascomycota</taxon>
        <taxon>Pezizomycotina</taxon>
        <taxon>Dothideomycetes</taxon>
        <taxon>Pleosporomycetidae</taxon>
        <taxon>Pleosporales</taxon>
        <taxon>Massarineae</taxon>
        <taxon>Periconiaceae</taxon>
        <taxon>Periconia</taxon>
    </lineage>
</organism>
<dbReference type="Gene3D" id="3.30.560.10">
    <property type="entry name" value="Glucose Oxidase, domain 3"/>
    <property type="match status" value="2"/>
</dbReference>
<feature type="binding site" evidence="3">
    <location>
        <position position="207"/>
    </location>
    <ligand>
        <name>FAD</name>
        <dbReference type="ChEBI" id="CHEBI:57692"/>
    </ligand>
</feature>
<reference evidence="7 8" key="1">
    <citation type="journal article" date="2018" name="Sci. Rep.">
        <title>Comparative genomics provides insights into the lifestyle and reveals functional heterogeneity of dark septate endophytic fungi.</title>
        <authorList>
            <person name="Knapp D.G."/>
            <person name="Nemeth J.B."/>
            <person name="Barry K."/>
            <person name="Hainaut M."/>
            <person name="Henrissat B."/>
            <person name="Johnson J."/>
            <person name="Kuo A."/>
            <person name="Lim J.H.P."/>
            <person name="Lipzen A."/>
            <person name="Nolan M."/>
            <person name="Ohm R.A."/>
            <person name="Tamas L."/>
            <person name="Grigoriev I.V."/>
            <person name="Spatafora J.W."/>
            <person name="Nagy L.G."/>
            <person name="Kovacs G.M."/>
        </authorList>
    </citation>
    <scope>NUCLEOTIDE SEQUENCE [LARGE SCALE GENOMIC DNA]</scope>
    <source>
        <strain evidence="7 8">DSE2036</strain>
    </source>
</reference>
<comment type="cofactor">
    <cofactor evidence="3">
        <name>FAD</name>
        <dbReference type="ChEBI" id="CHEBI:57692"/>
    </cofactor>
</comment>
<evidence type="ECO:0000256" key="1">
    <source>
        <dbReference type="ARBA" id="ARBA00010790"/>
    </source>
</evidence>
<name>A0A2V1DYZ8_9PLEO</name>
<feature type="domain" description="Glucose-methanol-choline oxidoreductase N-terminal" evidence="6">
    <location>
        <begin position="239"/>
        <end position="253"/>
    </location>
</feature>
<dbReference type="PIRSF" id="PIRSF000137">
    <property type="entry name" value="Alcohol_oxidase"/>
    <property type="match status" value="1"/>
</dbReference>
<feature type="domain" description="Glucose-methanol-choline oxidoreductase N-terminal" evidence="5">
    <location>
        <begin position="84"/>
        <end position="107"/>
    </location>
</feature>
<dbReference type="GO" id="GO:0016614">
    <property type="term" value="F:oxidoreductase activity, acting on CH-OH group of donors"/>
    <property type="evidence" value="ECO:0007669"/>
    <property type="project" value="InterPro"/>
</dbReference>
<dbReference type="Pfam" id="PF00732">
    <property type="entry name" value="GMC_oxred_N"/>
    <property type="match status" value="1"/>
</dbReference>
<proteinExistence type="inferred from homology"/>
<dbReference type="SUPFAM" id="SSF54373">
    <property type="entry name" value="FAD-linked reductases, C-terminal domain"/>
    <property type="match status" value="1"/>
</dbReference>
<dbReference type="OrthoDB" id="269227at2759"/>
<dbReference type="STRING" id="97972.A0A2V1DYZ8"/>
<feature type="active site" description="Proton donor" evidence="2">
    <location>
        <position position="486"/>
    </location>
</feature>
<keyword evidence="3 4" id="KW-0274">FAD</keyword>
<dbReference type="GO" id="GO:0050660">
    <property type="term" value="F:flavin adenine dinucleotide binding"/>
    <property type="evidence" value="ECO:0007669"/>
    <property type="project" value="InterPro"/>
</dbReference>
<dbReference type="PROSITE" id="PS00623">
    <property type="entry name" value="GMC_OXRED_1"/>
    <property type="match status" value="1"/>
</dbReference>
<keyword evidence="8" id="KW-1185">Reference proteome</keyword>
<dbReference type="Gene3D" id="3.50.50.60">
    <property type="entry name" value="FAD/NAD(P)-binding domain"/>
    <property type="match status" value="2"/>
</dbReference>
<dbReference type="Proteomes" id="UP000244855">
    <property type="component" value="Unassembled WGS sequence"/>
</dbReference>
<dbReference type="InterPro" id="IPR012132">
    <property type="entry name" value="GMC_OxRdtase"/>
</dbReference>
<dbReference type="PANTHER" id="PTHR11552">
    <property type="entry name" value="GLUCOSE-METHANOL-CHOLINE GMC OXIDOREDUCTASE"/>
    <property type="match status" value="1"/>
</dbReference>
<dbReference type="Pfam" id="PF05199">
    <property type="entry name" value="GMC_oxred_C"/>
    <property type="match status" value="1"/>
</dbReference>
<dbReference type="InterPro" id="IPR036188">
    <property type="entry name" value="FAD/NAD-bd_sf"/>
</dbReference>
<evidence type="ECO:0000313" key="7">
    <source>
        <dbReference type="EMBL" id="PVI02584.1"/>
    </source>
</evidence>
<feature type="binding site" evidence="3">
    <location>
        <position position="86"/>
    </location>
    <ligand>
        <name>FAD</name>
        <dbReference type="ChEBI" id="CHEBI:57692"/>
    </ligand>
</feature>
<dbReference type="InterPro" id="IPR000172">
    <property type="entry name" value="GMC_OxRdtase_N"/>
</dbReference>
<dbReference type="SUPFAM" id="SSF51905">
    <property type="entry name" value="FAD/NAD(P)-binding domain"/>
    <property type="match status" value="1"/>
</dbReference>
<dbReference type="InterPro" id="IPR007867">
    <property type="entry name" value="GMC_OxRtase_C"/>
</dbReference>
<gene>
    <name evidence="7" type="ORF">DM02DRAFT_717284</name>
</gene>
<feature type="binding site" evidence="3">
    <location>
        <position position="476"/>
    </location>
    <ligand>
        <name>FAD</name>
        <dbReference type="ChEBI" id="CHEBI:57692"/>
    </ligand>
</feature>
<feature type="active site" description="Proton donor" evidence="2">
    <location>
        <position position="448"/>
    </location>
</feature>
<keyword evidence="4" id="KW-0285">Flavoprotein</keyword>
<dbReference type="EMBL" id="KZ805341">
    <property type="protein sequence ID" value="PVI02584.1"/>
    <property type="molecule type" value="Genomic_DNA"/>
</dbReference>